<name>A0ABU9KQ73_9EURY</name>
<feature type="transmembrane region" description="Helical" evidence="1">
    <location>
        <begin position="365"/>
        <end position="385"/>
    </location>
</feature>
<feature type="transmembrane region" description="Helical" evidence="1">
    <location>
        <begin position="397"/>
        <end position="414"/>
    </location>
</feature>
<feature type="transmembrane region" description="Helical" evidence="1">
    <location>
        <begin position="295"/>
        <end position="312"/>
    </location>
</feature>
<feature type="transmembrane region" description="Helical" evidence="1">
    <location>
        <begin position="82"/>
        <end position="101"/>
    </location>
</feature>
<feature type="transmembrane region" description="Helical" evidence="1">
    <location>
        <begin position="227"/>
        <end position="246"/>
    </location>
</feature>
<evidence type="ECO:0008006" key="4">
    <source>
        <dbReference type="Google" id="ProtNLM"/>
    </source>
</evidence>
<feature type="transmembrane region" description="Helical" evidence="1">
    <location>
        <begin position="203"/>
        <end position="220"/>
    </location>
</feature>
<reference evidence="2 3" key="1">
    <citation type="submission" date="2024-04" db="EMBL/GenBank/DDBJ databases">
        <title>Methanococcoides sp. LMO-2.</title>
        <authorList>
            <person name="Liang L."/>
        </authorList>
    </citation>
    <scope>NUCLEOTIDE SEQUENCE [LARGE SCALE GENOMIC DNA]</scope>
    <source>
        <strain evidence="2 3">LMO-2</strain>
    </source>
</reference>
<evidence type="ECO:0000313" key="2">
    <source>
        <dbReference type="EMBL" id="MEL4304532.1"/>
    </source>
</evidence>
<protein>
    <recommendedName>
        <fullName evidence="4">Membrane protein 6-pyruvoyl-tetrahydropterin synthase-related domain-containing protein</fullName>
    </recommendedName>
</protein>
<organism evidence="2 3">
    <name type="scientific">Methanococcoides cohabitans</name>
    <dbReference type="NCBI Taxonomy" id="3136559"/>
    <lineage>
        <taxon>Archaea</taxon>
        <taxon>Methanobacteriati</taxon>
        <taxon>Methanobacteriota</taxon>
        <taxon>Stenosarchaea group</taxon>
        <taxon>Methanomicrobia</taxon>
        <taxon>Methanosarcinales</taxon>
        <taxon>Methanosarcinaceae</taxon>
        <taxon>Methanococcoides</taxon>
    </lineage>
</organism>
<keyword evidence="3" id="KW-1185">Reference proteome</keyword>
<feature type="transmembrane region" description="Helical" evidence="1">
    <location>
        <begin position="146"/>
        <end position="173"/>
    </location>
</feature>
<keyword evidence="1" id="KW-0812">Transmembrane</keyword>
<evidence type="ECO:0000313" key="3">
    <source>
        <dbReference type="Proteomes" id="UP001396646"/>
    </source>
</evidence>
<feature type="transmembrane region" description="Helical" evidence="1">
    <location>
        <begin position="108"/>
        <end position="126"/>
    </location>
</feature>
<proteinExistence type="predicted"/>
<dbReference type="Proteomes" id="UP001396646">
    <property type="component" value="Unassembled WGS sequence"/>
</dbReference>
<gene>
    <name evidence="2" type="ORF">WOA13_01590</name>
</gene>
<feature type="transmembrane region" description="Helical" evidence="1">
    <location>
        <begin position="319"/>
        <end position="335"/>
    </location>
</feature>
<accession>A0ABU9KQ73</accession>
<keyword evidence="1" id="KW-1133">Transmembrane helix</keyword>
<dbReference type="RefSeq" id="WP_342126254.1">
    <property type="nucleotide sequence ID" value="NZ_JBCAUS010000002.1"/>
</dbReference>
<feature type="transmembrane region" description="Helical" evidence="1">
    <location>
        <begin position="664"/>
        <end position="685"/>
    </location>
</feature>
<sequence length="691" mass="81101">MIKFKKIIAYYNKNKTKHAQLLYILFFISIILLSHQRWFFSLEPITSGDWWYHHTESMKEWFSLPYAWDTQQNIGRFPITGMSFYGFNVLYGFFAILGIPLNISERILFFWPVAIVSVVGMYYLSHKLFNNHLISFFAAMIYSLNTYFLIIQTGHLTVAMSYALAPLIIAFFIDSLKNGSIKYAIITGILLSVSFIYEPRIGYIISLVLFTYILTDLFFWKLTINKIALSFIPFIITLLIHSYWILPYIFGASSNLEYILPSNPWISWMSILDSFTLHHPFWTGKSQIPFVVQPIPLYFFVIPLIAFSSLLIKNKENENIIVFFALIGIIGIFLVKQENAPYGEIYTWLFHNLPGFNMFREASKFYLLIALSYSVLAGYTINELYKKIDYINNKKPALKHAFIIIIFILLIIQAKPAFTNELGQTFDTTTFPPEYINLKDYFHNQDDYFRTIWYPTKQRFGYYSNNHPMINGIEVFFGGGQLSKFMPPNPTWTSLPDNRTFYNLLDILSIKYVVVPFDSENEIYKYYSPKSDFTENMDNFSWLKKTKFSENITVYENDNYMDHFYGIYHCNKTTLENWSSVKNFDEMEKTNIEYEMINPTKYIVKVKTNESFTLVFSEAYDNNWIAIMNGNSIESYPVFSTINGFEISETGNYDLIVEYKSQSLVYIGSITSIFTLIVCISYLLWNRKRLK</sequence>
<dbReference type="EMBL" id="JBCAUS010000002">
    <property type="protein sequence ID" value="MEL4304532.1"/>
    <property type="molecule type" value="Genomic_DNA"/>
</dbReference>
<evidence type="ECO:0000256" key="1">
    <source>
        <dbReference type="SAM" id="Phobius"/>
    </source>
</evidence>
<keyword evidence="1" id="KW-0472">Membrane</keyword>
<feature type="transmembrane region" description="Helical" evidence="1">
    <location>
        <begin position="21"/>
        <end position="40"/>
    </location>
</feature>
<comment type="caution">
    <text evidence="2">The sequence shown here is derived from an EMBL/GenBank/DDBJ whole genome shotgun (WGS) entry which is preliminary data.</text>
</comment>